<dbReference type="Proteomes" id="UP000887458">
    <property type="component" value="Unassembled WGS sequence"/>
</dbReference>
<accession>A0ABQ8JNB7</accession>
<keyword evidence="3" id="KW-1052">Target cell membrane</keyword>
<keyword evidence="5" id="KW-1053">Target membrane</keyword>
<feature type="region of interest" description="Disordered" evidence="7">
    <location>
        <begin position="489"/>
        <end position="533"/>
    </location>
</feature>
<protein>
    <submittedName>
        <fullName evidence="8">Uncharacterized protein</fullName>
    </submittedName>
</protein>
<keyword evidence="5" id="KW-0472">Membrane</keyword>
<dbReference type="SUPFAM" id="SSF48371">
    <property type="entry name" value="ARM repeat"/>
    <property type="match status" value="1"/>
</dbReference>
<dbReference type="PROSITE" id="PS50297">
    <property type="entry name" value="ANK_REP_REGION"/>
    <property type="match status" value="1"/>
</dbReference>
<evidence type="ECO:0000256" key="2">
    <source>
        <dbReference type="ARBA" id="ARBA00022483"/>
    </source>
</evidence>
<feature type="compositionally biased region" description="Basic residues" evidence="7">
    <location>
        <begin position="1769"/>
        <end position="1778"/>
    </location>
</feature>
<name>A0ABQ8JNB7_DERPT</name>
<gene>
    <name evidence="8" type="ORF">DERP_004285</name>
</gene>
<feature type="region of interest" description="Disordered" evidence="7">
    <location>
        <begin position="787"/>
        <end position="826"/>
    </location>
</feature>
<feature type="compositionally biased region" description="Low complexity" evidence="7">
    <location>
        <begin position="564"/>
        <end position="582"/>
    </location>
</feature>
<keyword evidence="4" id="KW-0800">Toxin</keyword>
<dbReference type="Gene3D" id="1.25.10.10">
    <property type="entry name" value="Leucine-rich Repeat Variant"/>
    <property type="match status" value="1"/>
</dbReference>
<sequence>MTIIVLMHRSYKKNQFFIVDKNDFNKCHLYRQILLPLTFSLPSQSRTLSSSSLVIKLRICIIIYDSDQIFFIVNKMDKQKYSEKNESKIKISTQSVDECKAPPELSISLVGSTNTRIAIETDEQHFSDQPKIENGKPQSLSALSVNTGVNYSHMASILSISRHNSQASSINDINYETEQLLEKAIRHNDTECFRRSRNTSVDSQDHLPYSNFENIPSTSCEPLIRSPSIRSANLPLLLNPNIVNTPKIPSIQSMQSNQYSISSEPYNLNSRRSSTKSAKIIQIRSEISTDKKTVHVCSDGTRITYDEEYNREKLFTLPPIFLAVALNNSVILRELIAYGANVNLMDGHGVTPLHLCLCQQHISRSCLQLLIHSGAKLKTKNNKNVAPIDLVDETFAHEIIQMQTAIIDESFEQLLLRSTTDSRRDSVPFIKHRKQSKTIPIKAVNNLAFFKENSTDSYTNGTNLAKFFETKIMNNEIKRKNFPFTIKQSSKDATTLSQEDKSPTEAPPKNVQKKSITNSATSNSTLFLPTSPGSIGHKRSFAIDSQSDKTSALKSLQNLSQSTLQLSGNNNNDNNQPQTSTNHHPHSHTSFGARYLFGRRRSGEDNAKNQLKIARTLLSRTTTQDENKNNEKINTKRLQDAIETLYKMASNIECIPKIICCLQKYLPEIVSMNEQQNILSILHDSFSKLLQKALQNHPNRNFDPCGTHYEQINYTNEIEIIRIVRLKQQLASQLCDLIDCAFHCLKSGQTFQYTSLLIINKIIDAFVRYETFDSQLDFEQIYEHNVQSREKESKKSTSIFSHEEPMENDNKHTSAAPSNNDKKHDKSHPIELEIEKDSIEQSSSSSSSNVIQNFETKKLMFWVKNVYRSPKVEQKQKRFRIISEKFKTVPTKTTTTANASDDTNFQQYLNRKNNNKIHSTNNNENERYLDDSTIKSFNVQTFITILSHKGLDLLLNVLNNAITLHKRFSESKQLCIPSKRCRNCLYHCLQILSARAILYTSQNDDAQKRLIEEGPFKVLISSIDSTNDPQLICLTLQTIANISINPNNHQRLIDANIADTLMQLILPSDEWFYTNHSTKYAKFVKHQAARIMVYLGLEKRLRNKVYLFDLMDDLSWHSPSNNSAEDSYIIQTSIAPSVVFSGTTPPILIGCSVENIVVDLIKKIEDKLINGEDSLCLDPLNDETMNCFIDGMTNNSMKDTCPPAIQVDMPSGLITNHHFTNYPNCFFYLSTLPMTLQPIILLRVLQHRMFGAISYWTLQSRASVASSAASSYECYRSRTNSNASNCNFPNLKQNIDWHCSNSSLSPGLTDNYRLTPQNSFPLGTKCSMSDCLSTTSRNNSITTAHRLSIQRSSIQPVSLIEQQSHVNELDTLFLQQHKQVNKNHHTFSIDGANSNPNNSIDNSDAEEAYIISFQRELQNLPKSPVLCENLNQNSTVNDPVANIARETFENVGNQFIRPRSRSVPRITLENFPTVLLHLPKNPIIQTQQQQEKNNQLPSSTSSSSRMSAYCKSSQNAAIDNRSNNQIFNFNQTSPNLSPLKHSFKNLSESPNSCGCSSHRTVSTKTGSRSGSTGQVINEWIMPNIHKAIMKLIIDWINICPDDFQQSAFRREFIEFLNRVSAMGEQYRWFCEEIRYQAIINESETLTETPSVDEQINKDYERLQKLILSGQLPCSKEEAVTLAVIQLRIDETSPPTNKATVIDNESDHHHHHHPHEDIIAQSSSSMLNKSTSVLGEKLRPISENVKENLSGKLFRGTPTTTITKTGTRQFNHHHQQCLH</sequence>
<feature type="region of interest" description="Disordered" evidence="7">
    <location>
        <begin position="1693"/>
        <end position="1723"/>
    </location>
</feature>
<dbReference type="Gene3D" id="1.25.40.20">
    <property type="entry name" value="Ankyrin repeat-containing domain"/>
    <property type="match status" value="1"/>
</dbReference>
<feature type="compositionally biased region" description="Basic and acidic residues" evidence="7">
    <location>
        <begin position="787"/>
        <end position="812"/>
    </location>
</feature>
<keyword evidence="4" id="KW-0638">Presynaptic neurotoxin</keyword>
<evidence type="ECO:0000256" key="4">
    <source>
        <dbReference type="ARBA" id="ARBA00023028"/>
    </source>
</evidence>
<feature type="compositionally biased region" description="Polar residues" evidence="7">
    <location>
        <begin position="513"/>
        <end position="533"/>
    </location>
</feature>
<dbReference type="Pfam" id="PF00023">
    <property type="entry name" value="Ank"/>
    <property type="match status" value="1"/>
</dbReference>
<evidence type="ECO:0000313" key="8">
    <source>
        <dbReference type="EMBL" id="KAH9424103.1"/>
    </source>
</evidence>
<feature type="repeat" description="ANK" evidence="6">
    <location>
        <begin position="348"/>
        <end position="382"/>
    </location>
</feature>
<dbReference type="SUPFAM" id="SSF48403">
    <property type="entry name" value="Ankyrin repeat"/>
    <property type="match status" value="1"/>
</dbReference>
<keyword evidence="9" id="KW-1185">Reference proteome</keyword>
<dbReference type="SMART" id="SM00248">
    <property type="entry name" value="ANK"/>
    <property type="match status" value="2"/>
</dbReference>
<evidence type="ECO:0000256" key="1">
    <source>
        <dbReference type="ARBA" id="ARBA00004175"/>
    </source>
</evidence>
<dbReference type="InterPro" id="IPR036770">
    <property type="entry name" value="Ankyrin_rpt-contain_sf"/>
</dbReference>
<comment type="subcellular location">
    <subcellularLocation>
        <location evidence="1">Target cell membrane</location>
    </subcellularLocation>
</comment>
<evidence type="ECO:0000256" key="3">
    <source>
        <dbReference type="ARBA" id="ARBA00022537"/>
    </source>
</evidence>
<dbReference type="InterPro" id="IPR016024">
    <property type="entry name" value="ARM-type_fold"/>
</dbReference>
<feature type="region of interest" description="Disordered" evidence="7">
    <location>
        <begin position="564"/>
        <end position="590"/>
    </location>
</feature>
<evidence type="ECO:0000256" key="5">
    <source>
        <dbReference type="ARBA" id="ARBA00023298"/>
    </source>
</evidence>
<evidence type="ECO:0000256" key="6">
    <source>
        <dbReference type="PROSITE-ProRule" id="PRU00023"/>
    </source>
</evidence>
<feature type="non-terminal residue" evidence="8">
    <location>
        <position position="1778"/>
    </location>
</feature>
<feature type="compositionally biased region" description="Low complexity" evidence="7">
    <location>
        <begin position="1756"/>
        <end position="1766"/>
    </location>
</feature>
<evidence type="ECO:0000256" key="7">
    <source>
        <dbReference type="SAM" id="MobiDB-lite"/>
    </source>
</evidence>
<organism evidence="8 9">
    <name type="scientific">Dermatophagoides pteronyssinus</name>
    <name type="common">European house dust mite</name>
    <dbReference type="NCBI Taxonomy" id="6956"/>
    <lineage>
        <taxon>Eukaryota</taxon>
        <taxon>Metazoa</taxon>
        <taxon>Ecdysozoa</taxon>
        <taxon>Arthropoda</taxon>
        <taxon>Chelicerata</taxon>
        <taxon>Arachnida</taxon>
        <taxon>Acari</taxon>
        <taxon>Acariformes</taxon>
        <taxon>Sarcoptiformes</taxon>
        <taxon>Astigmata</taxon>
        <taxon>Psoroptidia</taxon>
        <taxon>Analgoidea</taxon>
        <taxon>Pyroglyphidae</taxon>
        <taxon>Dermatophagoidinae</taxon>
        <taxon>Dermatophagoides</taxon>
    </lineage>
</organism>
<feature type="region of interest" description="Disordered" evidence="7">
    <location>
        <begin position="1755"/>
        <end position="1778"/>
    </location>
</feature>
<dbReference type="InterPro" id="IPR011989">
    <property type="entry name" value="ARM-like"/>
</dbReference>
<evidence type="ECO:0000313" key="9">
    <source>
        <dbReference type="Proteomes" id="UP000887458"/>
    </source>
</evidence>
<reference evidence="8 9" key="2">
    <citation type="journal article" date="2022" name="Mol. Biol. Evol.">
        <title>Comparative Genomics Reveals Insights into the Divergent Evolution of Astigmatic Mites and Household Pest Adaptations.</title>
        <authorList>
            <person name="Xiong Q."/>
            <person name="Wan A.T."/>
            <person name="Liu X."/>
            <person name="Fung C.S."/>
            <person name="Xiao X."/>
            <person name="Malainual N."/>
            <person name="Hou J."/>
            <person name="Wang L."/>
            <person name="Wang M."/>
            <person name="Yang K.Y."/>
            <person name="Cui Y."/>
            <person name="Leung E.L."/>
            <person name="Nong W."/>
            <person name="Shin S.K."/>
            <person name="Au S.W."/>
            <person name="Jeong K.Y."/>
            <person name="Chew F.T."/>
            <person name="Hui J.H."/>
            <person name="Leung T.F."/>
            <person name="Tungtrongchitr A."/>
            <person name="Zhong N."/>
            <person name="Liu Z."/>
            <person name="Tsui S.K."/>
        </authorList>
    </citation>
    <scope>NUCLEOTIDE SEQUENCE [LARGE SCALE GENOMIC DNA]</scope>
    <source>
        <strain evidence="8">Derp</strain>
    </source>
</reference>
<comment type="caution">
    <text evidence="8">The sequence shown here is derived from an EMBL/GenBank/DDBJ whole genome shotgun (WGS) entry which is preliminary data.</text>
</comment>
<keyword evidence="6" id="KW-0040">ANK repeat</keyword>
<dbReference type="InterPro" id="IPR002110">
    <property type="entry name" value="Ankyrin_rpt"/>
</dbReference>
<reference evidence="8 9" key="1">
    <citation type="journal article" date="2018" name="J. Allergy Clin. Immunol.">
        <title>High-quality assembly of Dermatophagoides pteronyssinus genome and transcriptome reveals a wide range of novel allergens.</title>
        <authorList>
            <person name="Liu X.Y."/>
            <person name="Yang K.Y."/>
            <person name="Wang M.Q."/>
            <person name="Kwok J.S."/>
            <person name="Zeng X."/>
            <person name="Yang Z."/>
            <person name="Xiao X.J."/>
            <person name="Lau C.P."/>
            <person name="Li Y."/>
            <person name="Huang Z.M."/>
            <person name="Ba J.G."/>
            <person name="Yim A.K."/>
            <person name="Ouyang C.Y."/>
            <person name="Ngai S.M."/>
            <person name="Chan T.F."/>
            <person name="Leung E.L."/>
            <person name="Liu L."/>
            <person name="Liu Z.G."/>
            <person name="Tsui S.K."/>
        </authorList>
    </citation>
    <scope>NUCLEOTIDE SEQUENCE [LARGE SCALE GENOMIC DNA]</scope>
    <source>
        <strain evidence="8">Derp</strain>
    </source>
</reference>
<keyword evidence="2" id="KW-0268">Exocytosis</keyword>
<keyword evidence="4" id="KW-0528">Neurotoxin</keyword>
<dbReference type="PROSITE" id="PS50088">
    <property type="entry name" value="ANK_REPEAT"/>
    <property type="match status" value="1"/>
</dbReference>
<dbReference type="EMBL" id="NJHN03000029">
    <property type="protein sequence ID" value="KAH9424103.1"/>
    <property type="molecule type" value="Genomic_DNA"/>
</dbReference>
<feature type="region of interest" description="Disordered" evidence="7">
    <location>
        <begin position="1486"/>
        <end position="1506"/>
    </location>
</feature>
<proteinExistence type="predicted"/>